<feature type="domain" description="6-phosphogluconate dehydrogenase NADP-binding" evidence="10">
    <location>
        <begin position="17"/>
        <end position="174"/>
    </location>
</feature>
<dbReference type="Pfam" id="PF03446">
    <property type="entry name" value="NAD_binding_2"/>
    <property type="match status" value="1"/>
</dbReference>
<reference evidence="12 13" key="1">
    <citation type="journal article" date="2014" name="Nat. Commun.">
        <title>Klebsormidium flaccidum genome reveals primary factors for plant terrestrial adaptation.</title>
        <authorList>
            <person name="Hori K."/>
            <person name="Maruyama F."/>
            <person name="Fujisawa T."/>
            <person name="Togashi T."/>
            <person name="Yamamoto N."/>
            <person name="Seo M."/>
            <person name="Sato S."/>
            <person name="Yamada T."/>
            <person name="Mori H."/>
            <person name="Tajima N."/>
            <person name="Moriyama T."/>
            <person name="Ikeuchi M."/>
            <person name="Watanabe M."/>
            <person name="Wada H."/>
            <person name="Kobayashi K."/>
            <person name="Saito M."/>
            <person name="Masuda T."/>
            <person name="Sasaki-Sekimoto Y."/>
            <person name="Mashiguchi K."/>
            <person name="Awai K."/>
            <person name="Shimojima M."/>
            <person name="Masuda S."/>
            <person name="Iwai M."/>
            <person name="Nobusawa T."/>
            <person name="Narise T."/>
            <person name="Kondo S."/>
            <person name="Saito H."/>
            <person name="Sato R."/>
            <person name="Murakawa M."/>
            <person name="Ihara Y."/>
            <person name="Oshima-Yamada Y."/>
            <person name="Ohtaka K."/>
            <person name="Satoh M."/>
            <person name="Sonobe K."/>
            <person name="Ishii M."/>
            <person name="Ohtani R."/>
            <person name="Kanamori-Sato M."/>
            <person name="Honoki R."/>
            <person name="Miyazaki D."/>
            <person name="Mochizuki H."/>
            <person name="Umetsu J."/>
            <person name="Higashi K."/>
            <person name="Shibata D."/>
            <person name="Kamiya Y."/>
            <person name="Sato N."/>
            <person name="Nakamura Y."/>
            <person name="Tabata S."/>
            <person name="Ida S."/>
            <person name="Kurokawa K."/>
            <person name="Ohta H."/>
        </authorList>
    </citation>
    <scope>NUCLEOTIDE SEQUENCE [LARGE SCALE GENOMIC DNA]</scope>
    <source>
        <strain evidence="12 13">NIES-2285</strain>
    </source>
</reference>
<accession>A0A1Y1IPA0</accession>
<dbReference type="InterPro" id="IPR029154">
    <property type="entry name" value="HIBADH-like_NADP-bd"/>
</dbReference>
<comment type="catalytic activity">
    <reaction evidence="6">
        <text>4-hydroxybutanoate + NADP(+) = succinate semialdehyde + NADPH + H(+)</text>
        <dbReference type="Rhea" id="RHEA:26381"/>
        <dbReference type="ChEBI" id="CHEBI:15378"/>
        <dbReference type="ChEBI" id="CHEBI:16724"/>
        <dbReference type="ChEBI" id="CHEBI:57706"/>
        <dbReference type="ChEBI" id="CHEBI:57783"/>
        <dbReference type="ChEBI" id="CHEBI:58349"/>
        <dbReference type="EC" id="1.1.1.n11"/>
    </reaction>
</comment>
<sequence>MSTDAKGAAEGAEKKPSIGWLGLGIMGTAMTRNLLKAGYDVTVWNRTLSKAEGMVQEGARLGKTPAQVVRDCDITFAMLADPAAALSAALGEDGAVAGVSAGKGYVDVSTVDGDTARQIAEAVRKAGGQFLEAPVSGSKKPAEDGTLIFLTAGDKALFDRASAAFDVMGKAKFFLGDVGQGANMKLVVNMVMGSMLASFSEGLLLGQAAGLSPETILEVVLLGAINAPLYSMKGPTMLKGSYSPAFPLKHQQKDLRLALELAEAVGQPLPVAAAANALYEKAREAGLGDQDFSAVLEALKQRRGKDGA</sequence>
<dbReference type="GO" id="GO:0005737">
    <property type="term" value="C:cytoplasm"/>
    <property type="evidence" value="ECO:0007669"/>
    <property type="project" value="UniProtKB-ARBA"/>
</dbReference>
<evidence type="ECO:0000259" key="10">
    <source>
        <dbReference type="Pfam" id="PF03446"/>
    </source>
</evidence>
<comment type="function">
    <text evidence="8">Catalyzes the NADPH-dependent reduction of glyoxylate to glycolate as well as succinic semialdehyde (SSA) to gamma-hydroxybutyrate in vitro. May function in redox homeostasis and play a role in oxidative stress tolerance by detoxifying glyoxylate and SSA generated in glycolate metabolism and GABA metabolism, respectively.</text>
</comment>
<evidence type="ECO:0000256" key="2">
    <source>
        <dbReference type="ARBA" id="ARBA00022857"/>
    </source>
</evidence>
<keyword evidence="3" id="KW-0560">Oxidoreductase</keyword>
<dbReference type="InterPro" id="IPR051265">
    <property type="entry name" value="HIBADH-related_NP60_sf"/>
</dbReference>
<gene>
    <name evidence="12" type="ORF">KFL_010530020</name>
</gene>
<comment type="similarity">
    <text evidence="1">Belongs to the HIBADH-related family. NP60 subfamily.</text>
</comment>
<dbReference type="InterPro" id="IPR015815">
    <property type="entry name" value="HIBADH-related"/>
</dbReference>
<name>A0A1Y1IPA0_KLENI</name>
<dbReference type="InterPro" id="IPR008927">
    <property type="entry name" value="6-PGluconate_DH-like_C_sf"/>
</dbReference>
<dbReference type="Pfam" id="PF14833">
    <property type="entry name" value="NAD_binding_11"/>
    <property type="match status" value="1"/>
</dbReference>
<dbReference type="Proteomes" id="UP000054558">
    <property type="component" value="Unassembled WGS sequence"/>
</dbReference>
<dbReference type="SUPFAM" id="SSF48179">
    <property type="entry name" value="6-phosphogluconate dehydrogenase C-terminal domain-like"/>
    <property type="match status" value="1"/>
</dbReference>
<feature type="domain" description="3-hydroxyisobutyrate dehydrogenase-like NAD-binding" evidence="11">
    <location>
        <begin position="179"/>
        <end position="298"/>
    </location>
</feature>
<evidence type="ECO:0000256" key="5">
    <source>
        <dbReference type="ARBA" id="ARBA00023027"/>
    </source>
</evidence>
<keyword evidence="13" id="KW-1185">Reference proteome</keyword>
<dbReference type="FunFam" id="1.10.1040.10:FF:000016">
    <property type="entry name" value="Glyoxylate/succinic semialdehyde reductase 2"/>
    <property type="match status" value="1"/>
</dbReference>
<dbReference type="OMA" id="NALGCEY"/>
<comment type="catalytic activity">
    <reaction evidence="7">
        <text>glycolate + NADP(+) = glyoxylate + NADPH + H(+)</text>
        <dbReference type="Rhea" id="RHEA:10992"/>
        <dbReference type="ChEBI" id="CHEBI:15378"/>
        <dbReference type="ChEBI" id="CHEBI:29805"/>
        <dbReference type="ChEBI" id="CHEBI:36655"/>
        <dbReference type="ChEBI" id="CHEBI:57783"/>
        <dbReference type="ChEBI" id="CHEBI:58349"/>
        <dbReference type="EC" id="1.1.1.79"/>
    </reaction>
</comment>
<protein>
    <submittedName>
        <fullName evidence="12">3-hydroxyisobutyrate dehydrogenase-related protein</fullName>
    </submittedName>
</protein>
<dbReference type="OrthoDB" id="435038at2759"/>
<keyword evidence="5" id="KW-0520">NAD</keyword>
<dbReference type="SUPFAM" id="SSF51735">
    <property type="entry name" value="NAD(P)-binding Rossmann-fold domains"/>
    <property type="match status" value="1"/>
</dbReference>
<evidence type="ECO:0000256" key="4">
    <source>
        <dbReference type="ARBA" id="ARBA00023016"/>
    </source>
</evidence>
<evidence type="ECO:0000256" key="1">
    <source>
        <dbReference type="ARBA" id="ARBA00007598"/>
    </source>
</evidence>
<dbReference type="GO" id="GO:0030267">
    <property type="term" value="F:glyoxylate reductase (NADPH) activity"/>
    <property type="evidence" value="ECO:0007669"/>
    <property type="project" value="UniProtKB-EC"/>
</dbReference>
<dbReference type="PANTHER" id="PTHR43580:SF2">
    <property type="entry name" value="CYTOKINE-LIKE NUCLEAR FACTOR N-PAC"/>
    <property type="match status" value="1"/>
</dbReference>
<keyword evidence="4" id="KW-0346">Stress response</keyword>
<evidence type="ECO:0000256" key="7">
    <source>
        <dbReference type="ARBA" id="ARBA00052769"/>
    </source>
</evidence>
<dbReference type="Gene3D" id="3.40.50.720">
    <property type="entry name" value="NAD(P)-binding Rossmann-like Domain"/>
    <property type="match status" value="1"/>
</dbReference>
<dbReference type="InterPro" id="IPR013328">
    <property type="entry name" value="6PGD_dom2"/>
</dbReference>
<dbReference type="AlphaFoldDB" id="A0A1Y1IPA0"/>
<dbReference type="EMBL" id="DF238002">
    <property type="protein sequence ID" value="GAQ92564.1"/>
    <property type="molecule type" value="Genomic_DNA"/>
</dbReference>
<evidence type="ECO:0000259" key="11">
    <source>
        <dbReference type="Pfam" id="PF14833"/>
    </source>
</evidence>
<dbReference type="PIRSF" id="PIRSF000103">
    <property type="entry name" value="HIBADH"/>
    <property type="match status" value="1"/>
</dbReference>
<evidence type="ECO:0000256" key="3">
    <source>
        <dbReference type="ARBA" id="ARBA00023002"/>
    </source>
</evidence>
<feature type="active site" evidence="9">
    <location>
        <position position="185"/>
    </location>
</feature>
<dbReference type="GO" id="GO:0050661">
    <property type="term" value="F:NADP binding"/>
    <property type="evidence" value="ECO:0007669"/>
    <property type="project" value="InterPro"/>
</dbReference>
<evidence type="ECO:0000256" key="8">
    <source>
        <dbReference type="ARBA" id="ARBA00056683"/>
    </source>
</evidence>
<dbReference type="STRING" id="105231.A0A1Y1IPA0"/>
<evidence type="ECO:0000256" key="6">
    <source>
        <dbReference type="ARBA" id="ARBA00052582"/>
    </source>
</evidence>
<evidence type="ECO:0000256" key="9">
    <source>
        <dbReference type="PIRSR" id="PIRSR000103-1"/>
    </source>
</evidence>
<dbReference type="InterPro" id="IPR006115">
    <property type="entry name" value="6PGDH_NADP-bd"/>
</dbReference>
<dbReference type="PANTHER" id="PTHR43580">
    <property type="entry name" value="OXIDOREDUCTASE GLYR1-RELATED"/>
    <property type="match status" value="1"/>
</dbReference>
<organism evidence="12 13">
    <name type="scientific">Klebsormidium nitens</name>
    <name type="common">Green alga</name>
    <name type="synonym">Ulothrix nitens</name>
    <dbReference type="NCBI Taxonomy" id="105231"/>
    <lineage>
        <taxon>Eukaryota</taxon>
        <taxon>Viridiplantae</taxon>
        <taxon>Streptophyta</taxon>
        <taxon>Klebsormidiophyceae</taxon>
        <taxon>Klebsormidiales</taxon>
        <taxon>Klebsormidiaceae</taxon>
        <taxon>Klebsormidium</taxon>
    </lineage>
</organism>
<keyword evidence="2" id="KW-0521">NADP</keyword>
<proteinExistence type="inferred from homology"/>
<evidence type="ECO:0000313" key="13">
    <source>
        <dbReference type="Proteomes" id="UP000054558"/>
    </source>
</evidence>
<dbReference type="Gene3D" id="1.10.1040.10">
    <property type="entry name" value="N-(1-d-carboxylethyl)-l-norvaline Dehydrogenase, domain 2"/>
    <property type="match status" value="1"/>
</dbReference>
<dbReference type="GO" id="GO:0051287">
    <property type="term" value="F:NAD binding"/>
    <property type="evidence" value="ECO:0007669"/>
    <property type="project" value="InterPro"/>
</dbReference>
<dbReference type="InterPro" id="IPR036291">
    <property type="entry name" value="NAD(P)-bd_dom_sf"/>
</dbReference>
<evidence type="ECO:0000313" key="12">
    <source>
        <dbReference type="EMBL" id="GAQ92564.1"/>
    </source>
</evidence>
<dbReference type="FunFam" id="3.40.50.720:FF:000058">
    <property type="entry name" value="Putative oxidoreductase GLYR1 homolog"/>
    <property type="match status" value="1"/>
</dbReference>